<dbReference type="EMBL" id="CAXDID020000021">
    <property type="protein sequence ID" value="CAL5987043.1"/>
    <property type="molecule type" value="Genomic_DNA"/>
</dbReference>
<comment type="caution">
    <text evidence="1">The sequence shown here is derived from an EMBL/GenBank/DDBJ whole genome shotgun (WGS) entry which is preliminary data.</text>
</comment>
<keyword evidence="2" id="KW-1185">Reference proteome</keyword>
<evidence type="ECO:0000313" key="2">
    <source>
        <dbReference type="Proteomes" id="UP001642409"/>
    </source>
</evidence>
<organism evidence="1 2">
    <name type="scientific">Hexamita inflata</name>
    <dbReference type="NCBI Taxonomy" id="28002"/>
    <lineage>
        <taxon>Eukaryota</taxon>
        <taxon>Metamonada</taxon>
        <taxon>Diplomonadida</taxon>
        <taxon>Hexamitidae</taxon>
        <taxon>Hexamitinae</taxon>
        <taxon>Hexamita</taxon>
    </lineage>
</organism>
<gene>
    <name evidence="1" type="ORF">HINF_LOCUS9695</name>
</gene>
<accession>A0ABP1H619</accession>
<sequence>MLDMLTRKKCSLMHQLKSIFGETSNTISVEVRQLKTVEIACNDYGNIREPANRLIQTSPDSTSHEESNVGFKFIVNCRLFLSISMCVFGQQQLKIYYCFKARCKQPSVIVKIVLEVDIGIQTTIIYDYYYINQTCLIKFYYKILSSQIFILSNTGRSPYGTYYVKQHNILSTDDKVTVK</sequence>
<name>A0ABP1H619_9EUKA</name>
<protein>
    <submittedName>
        <fullName evidence="1">Hypothetical_protein</fullName>
    </submittedName>
</protein>
<evidence type="ECO:0000313" key="1">
    <source>
        <dbReference type="EMBL" id="CAL5987043.1"/>
    </source>
</evidence>
<reference evidence="1 2" key="1">
    <citation type="submission" date="2024-07" db="EMBL/GenBank/DDBJ databases">
        <authorList>
            <person name="Akdeniz Z."/>
        </authorList>
    </citation>
    <scope>NUCLEOTIDE SEQUENCE [LARGE SCALE GENOMIC DNA]</scope>
</reference>
<dbReference type="Proteomes" id="UP001642409">
    <property type="component" value="Unassembled WGS sequence"/>
</dbReference>
<proteinExistence type="predicted"/>